<dbReference type="STRING" id="92487.SAMN02745130_01009"/>
<protein>
    <submittedName>
        <fullName evidence="1">Phage baseplate assembly protein W</fullName>
    </submittedName>
</protein>
<keyword evidence="2" id="KW-1185">Reference proteome</keyword>
<organism evidence="1 2">
    <name type="scientific">Thiothrix eikelboomii</name>
    <dbReference type="NCBI Taxonomy" id="92487"/>
    <lineage>
        <taxon>Bacteria</taxon>
        <taxon>Pseudomonadati</taxon>
        <taxon>Pseudomonadota</taxon>
        <taxon>Gammaproteobacteria</taxon>
        <taxon>Thiotrichales</taxon>
        <taxon>Thiotrichaceae</taxon>
        <taxon>Thiothrix</taxon>
    </lineage>
</organism>
<reference evidence="1 2" key="1">
    <citation type="submission" date="2017-02" db="EMBL/GenBank/DDBJ databases">
        <authorList>
            <person name="Peterson S.W."/>
        </authorList>
    </citation>
    <scope>NUCLEOTIDE SEQUENCE [LARGE SCALE GENOMIC DNA]</scope>
    <source>
        <strain evidence="1 2">ATCC 49788</strain>
    </source>
</reference>
<dbReference type="OrthoDB" id="9802846at2"/>
<evidence type="ECO:0000313" key="2">
    <source>
        <dbReference type="Proteomes" id="UP000190460"/>
    </source>
</evidence>
<dbReference type="RefSeq" id="WP_078921494.1">
    <property type="nucleotide sequence ID" value="NZ_FUYB01000003.1"/>
</dbReference>
<evidence type="ECO:0000313" key="1">
    <source>
        <dbReference type="EMBL" id="SKA72233.1"/>
    </source>
</evidence>
<dbReference type="SUPFAM" id="SSF160719">
    <property type="entry name" value="gpW/gp25-like"/>
    <property type="match status" value="1"/>
</dbReference>
<proteinExistence type="predicted"/>
<gene>
    <name evidence="1" type="ORF">SAMN02745130_01009</name>
</gene>
<dbReference type="AlphaFoldDB" id="A0A1T4W4S5"/>
<name>A0A1T4W4S5_9GAMM</name>
<sequence length="185" mass="20658">MDTAVEQLNAHLLQLADEVGDLKEGQQLLRHEQLRLLENLFKYRTEAELDGVGTVSVQANLNISDANALTEIELRNLCGMDCNTGKMLRGLDYLRQRLADALTTRKAAQVLLRERGSDVPDLIDKTLRPDVVALWFAEIADALSSRYSGVPDFILERLRVVSRSDSVLGIDIGGRWLGRDVELTL</sequence>
<dbReference type="Gene3D" id="3.10.450.40">
    <property type="match status" value="1"/>
</dbReference>
<dbReference type="Proteomes" id="UP000190460">
    <property type="component" value="Unassembled WGS sequence"/>
</dbReference>
<accession>A0A1T4W4S5</accession>
<dbReference type="EMBL" id="FUYB01000003">
    <property type="protein sequence ID" value="SKA72233.1"/>
    <property type="molecule type" value="Genomic_DNA"/>
</dbReference>